<evidence type="ECO:0000256" key="3">
    <source>
        <dbReference type="ARBA" id="ARBA00022723"/>
    </source>
</evidence>
<dbReference type="InterPro" id="IPR013149">
    <property type="entry name" value="ADH-like_C"/>
</dbReference>
<name>A0A160ISH4_9BACL</name>
<dbReference type="Gene3D" id="3.90.180.10">
    <property type="entry name" value="Medium-chain alcohol dehydrogenases, catalytic domain"/>
    <property type="match status" value="1"/>
</dbReference>
<dbReference type="KEGG" id="fpn:ABE65_019035"/>
<reference evidence="8 9" key="1">
    <citation type="submission" date="2016-04" db="EMBL/GenBank/DDBJ databases">
        <title>Complete genome sequence of Fictibacillus phosphorivorans G25-29, a strain toxic to nematodes.</title>
        <authorList>
            <person name="Zheng Z."/>
        </authorList>
    </citation>
    <scope>NUCLEOTIDE SEQUENCE [LARGE SCALE GENOMIC DNA]</scope>
    <source>
        <strain evidence="8 9">G25-29</strain>
    </source>
</reference>
<dbReference type="PANTHER" id="PTHR43350">
    <property type="entry name" value="NAD-DEPENDENT ALCOHOL DEHYDROGENASE"/>
    <property type="match status" value="1"/>
</dbReference>
<dbReference type="GO" id="GO:0046872">
    <property type="term" value="F:metal ion binding"/>
    <property type="evidence" value="ECO:0007669"/>
    <property type="project" value="UniProtKB-KW"/>
</dbReference>
<dbReference type="AlphaFoldDB" id="A0A160ISH4"/>
<evidence type="ECO:0000259" key="6">
    <source>
        <dbReference type="Pfam" id="PF00107"/>
    </source>
</evidence>
<feature type="domain" description="Alcohol dehydrogenase-like C-terminal" evidence="6">
    <location>
        <begin position="223"/>
        <end position="299"/>
    </location>
</feature>
<evidence type="ECO:0000259" key="7">
    <source>
        <dbReference type="Pfam" id="PF08240"/>
    </source>
</evidence>
<sequence length="349" mass="38472">MEEVTVNRTINEGEVVVEPLIASICHADLRYFMGQRKPEVLTKKLPMALLHEGIGRVVESKSNSVSVGDRVVIVPNIPGHLLKKGHPEECSSYSQQEFIANYGEKNVFLGSGYDGIAQNRLVLPAECAIPIPDSLPNEIAVLSELCTVSYHALSRVKQKLESSQNTTVAVFGDGPVGYLTAAMIHHVYNLGPERLTVFGAIDEKLKQFTFASRKLVQNYDFKSSKKVDIIVECTGGAFSEHAINQGIDLAARGGTIILMGVSEDRVPINTRDVLEKGLSLYGSSRSSSADYHAVMKAMENIEYQKTLRAILPKSNTPIHNLSDFQTAMKSASEHRHWEKIILDFDWSAS</sequence>
<dbReference type="GO" id="GO:0016491">
    <property type="term" value="F:oxidoreductase activity"/>
    <property type="evidence" value="ECO:0007669"/>
    <property type="project" value="UniProtKB-KW"/>
</dbReference>
<keyword evidence="4" id="KW-0862">Zinc</keyword>
<keyword evidence="9" id="KW-1185">Reference proteome</keyword>
<dbReference type="Gene3D" id="3.40.50.720">
    <property type="entry name" value="NAD(P)-binding Rossmann-like Domain"/>
    <property type="match status" value="1"/>
</dbReference>
<dbReference type="SUPFAM" id="SSF51735">
    <property type="entry name" value="NAD(P)-binding Rossmann-fold domains"/>
    <property type="match status" value="1"/>
</dbReference>
<protein>
    <submittedName>
        <fullName evidence="8">Dehydrogenase</fullName>
    </submittedName>
</protein>
<comment type="similarity">
    <text evidence="2">Belongs to the zinc-containing alcohol dehydrogenase family.</text>
</comment>
<accession>A0A160ISH4</accession>
<keyword evidence="3" id="KW-0479">Metal-binding</keyword>
<evidence type="ECO:0000256" key="1">
    <source>
        <dbReference type="ARBA" id="ARBA00001947"/>
    </source>
</evidence>
<dbReference type="EMBL" id="CP015378">
    <property type="protein sequence ID" value="ANC79466.1"/>
    <property type="molecule type" value="Genomic_DNA"/>
</dbReference>
<organism evidence="8 9">
    <name type="scientific">Fictibacillus phosphorivorans</name>
    <dbReference type="NCBI Taxonomy" id="1221500"/>
    <lineage>
        <taxon>Bacteria</taxon>
        <taxon>Bacillati</taxon>
        <taxon>Bacillota</taxon>
        <taxon>Bacilli</taxon>
        <taxon>Bacillales</taxon>
        <taxon>Fictibacillaceae</taxon>
        <taxon>Fictibacillus</taxon>
    </lineage>
</organism>
<dbReference type="InterPro" id="IPR011032">
    <property type="entry name" value="GroES-like_sf"/>
</dbReference>
<proteinExistence type="inferred from homology"/>
<evidence type="ECO:0000256" key="5">
    <source>
        <dbReference type="ARBA" id="ARBA00023002"/>
    </source>
</evidence>
<feature type="domain" description="Alcohol dehydrogenase-like N-terminal" evidence="7">
    <location>
        <begin position="12"/>
        <end position="133"/>
    </location>
</feature>
<dbReference type="Pfam" id="PF08240">
    <property type="entry name" value="ADH_N"/>
    <property type="match status" value="1"/>
</dbReference>
<dbReference type="STRING" id="1221500.ABE65_019035"/>
<evidence type="ECO:0000256" key="4">
    <source>
        <dbReference type="ARBA" id="ARBA00022833"/>
    </source>
</evidence>
<dbReference type="Pfam" id="PF00107">
    <property type="entry name" value="ADH_zinc_N"/>
    <property type="match status" value="1"/>
</dbReference>
<evidence type="ECO:0000313" key="8">
    <source>
        <dbReference type="EMBL" id="ANC79466.1"/>
    </source>
</evidence>
<dbReference type="InterPro" id="IPR036291">
    <property type="entry name" value="NAD(P)-bd_dom_sf"/>
</dbReference>
<evidence type="ECO:0000313" key="9">
    <source>
        <dbReference type="Proteomes" id="UP000076623"/>
    </source>
</evidence>
<dbReference type="SUPFAM" id="SSF50129">
    <property type="entry name" value="GroES-like"/>
    <property type="match status" value="1"/>
</dbReference>
<comment type="cofactor">
    <cofactor evidence="1">
        <name>Zn(2+)</name>
        <dbReference type="ChEBI" id="CHEBI:29105"/>
    </cofactor>
</comment>
<gene>
    <name evidence="8" type="ORF">ABE65_019035</name>
</gene>
<dbReference type="Proteomes" id="UP000076623">
    <property type="component" value="Chromosome"/>
</dbReference>
<keyword evidence="5" id="KW-0560">Oxidoreductase</keyword>
<dbReference type="PANTHER" id="PTHR43350:SF19">
    <property type="entry name" value="D-GULOSIDE 3-DEHYDROGENASE"/>
    <property type="match status" value="1"/>
</dbReference>
<dbReference type="InterPro" id="IPR013154">
    <property type="entry name" value="ADH-like_N"/>
</dbReference>
<evidence type="ECO:0000256" key="2">
    <source>
        <dbReference type="ARBA" id="ARBA00008072"/>
    </source>
</evidence>